<reference evidence="2" key="1">
    <citation type="submission" date="2018-08" db="EMBL/GenBank/DDBJ databases">
        <authorList>
            <person name="Kim S.-J."/>
            <person name="Jung G.-Y."/>
        </authorList>
    </citation>
    <scope>NUCLEOTIDE SEQUENCE [LARGE SCALE GENOMIC DNA]</scope>
    <source>
        <strain evidence="2">GY_H</strain>
    </source>
</reference>
<sequence>MRIYIFTSEDNDLSAFSGDEEGAKLPAQFAPWTPAGFVENGAQPPHNFSRFKIEAALKLVGFQLWRVKEKEKAE</sequence>
<name>A0A371B0M3_9BRAD</name>
<organism evidence="1 2">
    <name type="scientific">Undibacter mobilis</name>
    <dbReference type="NCBI Taxonomy" id="2292256"/>
    <lineage>
        <taxon>Bacteria</taxon>
        <taxon>Pseudomonadati</taxon>
        <taxon>Pseudomonadota</taxon>
        <taxon>Alphaproteobacteria</taxon>
        <taxon>Hyphomicrobiales</taxon>
        <taxon>Nitrobacteraceae</taxon>
        <taxon>Undibacter</taxon>
    </lineage>
</organism>
<dbReference type="OrthoDB" id="7961140at2"/>
<comment type="caution">
    <text evidence="1">The sequence shown here is derived from an EMBL/GenBank/DDBJ whole genome shotgun (WGS) entry which is preliminary data.</text>
</comment>
<proteinExistence type="predicted"/>
<keyword evidence="2" id="KW-1185">Reference proteome</keyword>
<dbReference type="EMBL" id="QRGO01000003">
    <property type="protein sequence ID" value="RDV01108.1"/>
    <property type="molecule type" value="Genomic_DNA"/>
</dbReference>
<evidence type="ECO:0000313" key="2">
    <source>
        <dbReference type="Proteomes" id="UP000263993"/>
    </source>
</evidence>
<dbReference type="RefSeq" id="WP_115518625.1">
    <property type="nucleotide sequence ID" value="NZ_QRGO01000003.1"/>
</dbReference>
<gene>
    <name evidence="1" type="ORF">DXH78_17880</name>
</gene>
<dbReference type="Proteomes" id="UP000263993">
    <property type="component" value="Unassembled WGS sequence"/>
</dbReference>
<dbReference type="AlphaFoldDB" id="A0A371B0M3"/>
<accession>A0A371B0M3</accession>
<evidence type="ECO:0000313" key="1">
    <source>
        <dbReference type="EMBL" id="RDV01108.1"/>
    </source>
</evidence>
<protein>
    <submittedName>
        <fullName evidence="1">Uncharacterized protein</fullName>
    </submittedName>
</protein>